<feature type="domain" description="Rhodopsin" evidence="8">
    <location>
        <begin position="44"/>
        <end position="287"/>
    </location>
</feature>
<keyword evidence="3 7" id="KW-1133">Transmembrane helix</keyword>
<evidence type="ECO:0000313" key="10">
    <source>
        <dbReference type="Proteomes" id="UP000016924"/>
    </source>
</evidence>
<keyword evidence="10" id="KW-1185">Reference proteome</keyword>
<evidence type="ECO:0000256" key="4">
    <source>
        <dbReference type="ARBA" id="ARBA00023136"/>
    </source>
</evidence>
<dbReference type="InterPro" id="IPR052337">
    <property type="entry name" value="SAT4-like"/>
</dbReference>
<dbReference type="PANTHER" id="PTHR33048">
    <property type="entry name" value="PTH11-LIKE INTEGRAL MEMBRANE PROTEIN (AFU_ORTHOLOGUE AFUA_5G11245)"/>
    <property type="match status" value="1"/>
</dbReference>
<gene>
    <name evidence="9" type="ORF">W97_01863</name>
</gene>
<dbReference type="STRING" id="1168221.R7YLG5"/>
<dbReference type="GO" id="GO:0016020">
    <property type="term" value="C:membrane"/>
    <property type="evidence" value="ECO:0007669"/>
    <property type="project" value="UniProtKB-SubCell"/>
</dbReference>
<proteinExistence type="inferred from homology"/>
<reference evidence="10" key="1">
    <citation type="submission" date="2012-06" db="EMBL/GenBank/DDBJ databases">
        <title>The genome sequence of Coniosporium apollinis CBS 100218.</title>
        <authorList>
            <consortium name="The Broad Institute Genome Sequencing Platform"/>
            <person name="Cuomo C."/>
            <person name="Gorbushina A."/>
            <person name="Noack S."/>
            <person name="Walker B."/>
            <person name="Young S.K."/>
            <person name="Zeng Q."/>
            <person name="Gargeya S."/>
            <person name="Fitzgerald M."/>
            <person name="Haas B."/>
            <person name="Abouelleil A."/>
            <person name="Alvarado L."/>
            <person name="Arachchi H.M."/>
            <person name="Berlin A.M."/>
            <person name="Chapman S.B."/>
            <person name="Goldberg J."/>
            <person name="Griggs A."/>
            <person name="Gujja S."/>
            <person name="Hansen M."/>
            <person name="Howarth C."/>
            <person name="Imamovic A."/>
            <person name="Larimer J."/>
            <person name="McCowan C."/>
            <person name="Montmayeur A."/>
            <person name="Murphy C."/>
            <person name="Neiman D."/>
            <person name="Pearson M."/>
            <person name="Priest M."/>
            <person name="Roberts A."/>
            <person name="Saif S."/>
            <person name="Shea T."/>
            <person name="Sisk P."/>
            <person name="Sykes S."/>
            <person name="Wortman J."/>
            <person name="Nusbaum C."/>
            <person name="Birren B."/>
        </authorList>
    </citation>
    <scope>NUCLEOTIDE SEQUENCE [LARGE SCALE GENOMIC DNA]</scope>
    <source>
        <strain evidence="10">CBS 100218</strain>
    </source>
</reference>
<dbReference type="AlphaFoldDB" id="R7YLG5"/>
<feature type="transmembrane region" description="Helical" evidence="7">
    <location>
        <begin position="60"/>
        <end position="84"/>
    </location>
</feature>
<evidence type="ECO:0000256" key="5">
    <source>
        <dbReference type="ARBA" id="ARBA00038359"/>
    </source>
</evidence>
<organism evidence="9 10">
    <name type="scientific">Coniosporium apollinis (strain CBS 100218)</name>
    <name type="common">Rock-inhabiting black yeast</name>
    <dbReference type="NCBI Taxonomy" id="1168221"/>
    <lineage>
        <taxon>Eukaryota</taxon>
        <taxon>Fungi</taxon>
        <taxon>Dikarya</taxon>
        <taxon>Ascomycota</taxon>
        <taxon>Pezizomycotina</taxon>
        <taxon>Dothideomycetes</taxon>
        <taxon>Dothideomycetes incertae sedis</taxon>
        <taxon>Coniosporium</taxon>
    </lineage>
</organism>
<dbReference type="Proteomes" id="UP000016924">
    <property type="component" value="Unassembled WGS sequence"/>
</dbReference>
<name>R7YLG5_CONA1</name>
<feature type="transmembrane region" description="Helical" evidence="7">
    <location>
        <begin position="223"/>
        <end position="247"/>
    </location>
</feature>
<sequence>MRDIPIDVYLSFPSPNFDHPQTRGPALVIVNSIFISLVIIAVALRIYTRVHIKRWFGSDDYFICAALVATIGLTTTVLLANTRYCWDRHVWDIPWSVIPGTLRIAFAAKIMFTFAATFIRMSLLQFYYRLTRDSGNRWFTWALHLSHAFNACICISFVALTVFQCNPVSAYWAFPPQLQKCLPEGPVTLGAGIVNCIADLLVASLPIPIVVKLQMPRRQMAGVVMLLSLGFVVTLAGIIRTCFIWKSLMDSYDEMWYAFPLWIAAAVEIDLAMICACAPALRPLVSRHISPTLSRVSARLSVIVPSSLRSRHRSPHSSCPSFVSFRIERKSPVGSGSGRKYRSLEDGSCEGTTTSSVTYTNFEEEPGSAAGVGGGKPWQITKTQCVELSRMDAQEVGKEEGGELGSGAQNDGIRIKPVGTMTTTTISSPAVVESVTHKQSPPRLASAER</sequence>
<dbReference type="GeneID" id="19899174"/>
<dbReference type="RefSeq" id="XP_007777956.1">
    <property type="nucleotide sequence ID" value="XM_007779766.1"/>
</dbReference>
<feature type="transmembrane region" description="Helical" evidence="7">
    <location>
        <begin position="186"/>
        <end position="211"/>
    </location>
</feature>
<keyword evidence="4 7" id="KW-0472">Membrane</keyword>
<dbReference type="OMA" id="INMGLIC"/>
<accession>R7YLG5</accession>
<evidence type="ECO:0000256" key="3">
    <source>
        <dbReference type="ARBA" id="ARBA00022989"/>
    </source>
</evidence>
<dbReference type="InterPro" id="IPR049326">
    <property type="entry name" value="Rhodopsin_dom_fungi"/>
</dbReference>
<evidence type="ECO:0000259" key="8">
    <source>
        <dbReference type="Pfam" id="PF20684"/>
    </source>
</evidence>
<feature type="transmembrane region" description="Helical" evidence="7">
    <location>
        <begin position="104"/>
        <end position="128"/>
    </location>
</feature>
<evidence type="ECO:0000256" key="6">
    <source>
        <dbReference type="SAM" id="MobiDB-lite"/>
    </source>
</evidence>
<feature type="transmembrane region" description="Helical" evidence="7">
    <location>
        <begin position="259"/>
        <end position="281"/>
    </location>
</feature>
<feature type="region of interest" description="Disordered" evidence="6">
    <location>
        <begin position="426"/>
        <end position="449"/>
    </location>
</feature>
<dbReference type="PANTHER" id="PTHR33048:SF129">
    <property type="entry name" value="INTEGRAL MEMBRANE PROTEIN-RELATED"/>
    <property type="match status" value="1"/>
</dbReference>
<feature type="transmembrane region" description="Helical" evidence="7">
    <location>
        <begin position="148"/>
        <end position="174"/>
    </location>
</feature>
<evidence type="ECO:0000256" key="7">
    <source>
        <dbReference type="SAM" id="Phobius"/>
    </source>
</evidence>
<evidence type="ECO:0000313" key="9">
    <source>
        <dbReference type="EMBL" id="EON62639.1"/>
    </source>
</evidence>
<dbReference type="EMBL" id="JH767559">
    <property type="protein sequence ID" value="EON62639.1"/>
    <property type="molecule type" value="Genomic_DNA"/>
</dbReference>
<dbReference type="OrthoDB" id="4525788at2759"/>
<keyword evidence="2 7" id="KW-0812">Transmembrane</keyword>
<evidence type="ECO:0000256" key="2">
    <source>
        <dbReference type="ARBA" id="ARBA00022692"/>
    </source>
</evidence>
<dbReference type="eggNOG" id="ENOG502SMK9">
    <property type="taxonomic scope" value="Eukaryota"/>
</dbReference>
<feature type="region of interest" description="Disordered" evidence="6">
    <location>
        <begin position="397"/>
        <end position="416"/>
    </location>
</feature>
<comment type="similarity">
    <text evidence="5">Belongs to the SAT4 family.</text>
</comment>
<dbReference type="HOGENOM" id="CLU_028200_25_4_1"/>
<comment type="subcellular location">
    <subcellularLocation>
        <location evidence="1">Membrane</location>
        <topology evidence="1">Multi-pass membrane protein</topology>
    </subcellularLocation>
</comment>
<evidence type="ECO:0000256" key="1">
    <source>
        <dbReference type="ARBA" id="ARBA00004141"/>
    </source>
</evidence>
<dbReference type="Pfam" id="PF20684">
    <property type="entry name" value="Fung_rhodopsin"/>
    <property type="match status" value="1"/>
</dbReference>
<protein>
    <recommendedName>
        <fullName evidence="8">Rhodopsin domain-containing protein</fullName>
    </recommendedName>
</protein>
<feature type="transmembrane region" description="Helical" evidence="7">
    <location>
        <begin position="26"/>
        <end position="48"/>
    </location>
</feature>